<feature type="region of interest" description="Disordered" evidence="1">
    <location>
        <begin position="63"/>
        <end position="111"/>
    </location>
</feature>
<keyword evidence="2" id="KW-1133">Transmembrane helix</keyword>
<gene>
    <name evidence="3" type="ORF">KME65_09455</name>
</gene>
<feature type="compositionally biased region" description="Polar residues" evidence="1">
    <location>
        <begin position="63"/>
        <end position="73"/>
    </location>
</feature>
<evidence type="ECO:0000256" key="1">
    <source>
        <dbReference type="SAM" id="MobiDB-lite"/>
    </source>
</evidence>
<name>A0A944QTK5_9GAMM</name>
<dbReference type="EMBL" id="JAHHGM010000007">
    <property type="protein sequence ID" value="MBT2989177.1"/>
    <property type="molecule type" value="Genomic_DNA"/>
</dbReference>
<organism evidence="3 4">
    <name type="scientific">Candidatus Thiodiazotropha taylori</name>
    <dbReference type="NCBI Taxonomy" id="2792791"/>
    <lineage>
        <taxon>Bacteria</taxon>
        <taxon>Pseudomonadati</taxon>
        <taxon>Pseudomonadota</taxon>
        <taxon>Gammaproteobacteria</taxon>
        <taxon>Chromatiales</taxon>
        <taxon>Sedimenticolaceae</taxon>
        <taxon>Candidatus Thiodiazotropha</taxon>
    </lineage>
</organism>
<reference evidence="3 4" key="1">
    <citation type="submission" date="2021-05" db="EMBL/GenBank/DDBJ databases">
        <title>Genetic and Functional Diversity in Clade A Lucinid endosymbionts from the Bahamas.</title>
        <authorList>
            <person name="Giani N.M."/>
            <person name="Engel A.S."/>
            <person name="Campbell B.J."/>
        </authorList>
    </citation>
    <scope>NUCLEOTIDE SEQUENCE [LARGE SCALE GENOMIC DNA]</scope>
    <source>
        <strain evidence="3">LUC16012Gg_MoonRockCtena</strain>
    </source>
</reference>
<dbReference type="AlphaFoldDB" id="A0A944QTK5"/>
<evidence type="ECO:0000256" key="2">
    <source>
        <dbReference type="SAM" id="Phobius"/>
    </source>
</evidence>
<protein>
    <submittedName>
        <fullName evidence="3">Uncharacterized protein</fullName>
    </submittedName>
</protein>
<dbReference type="Proteomes" id="UP000770889">
    <property type="component" value="Unassembled WGS sequence"/>
</dbReference>
<proteinExistence type="predicted"/>
<accession>A0A944QTK5</accession>
<sequence length="205" mass="22525">MDAAEISPPIGFPPRGLAFTILLSIGLHLLLLWQPSNWLQAERDNLTPSSLPRLLSITLAPAVNNQERSSPQAASIEPAQEPNPEQRPQAEKQPGEANQATPSNSVSDVGIRERKVTAAQIRQSATAIVNEITEDNREAEDVRSDSVAEILGRALNKPRKTPGVYTQADGTTRVVTRQGFSYCIKALEDWRTIDPEDDMRVSVYC</sequence>
<comment type="caution">
    <text evidence="3">The sequence shown here is derived from an EMBL/GenBank/DDBJ whole genome shotgun (WGS) entry which is preliminary data.</text>
</comment>
<keyword evidence="2" id="KW-0812">Transmembrane</keyword>
<evidence type="ECO:0000313" key="4">
    <source>
        <dbReference type="Proteomes" id="UP000770889"/>
    </source>
</evidence>
<feature type="transmembrane region" description="Helical" evidence="2">
    <location>
        <begin position="16"/>
        <end position="33"/>
    </location>
</feature>
<feature type="compositionally biased region" description="Polar residues" evidence="1">
    <location>
        <begin position="96"/>
        <end position="107"/>
    </location>
</feature>
<evidence type="ECO:0000313" key="3">
    <source>
        <dbReference type="EMBL" id="MBT2989177.1"/>
    </source>
</evidence>
<keyword evidence="2" id="KW-0472">Membrane</keyword>